<dbReference type="AlphaFoldDB" id="A0A8H7SHC4"/>
<name>A0A8H7SHC4_9FUNG</name>
<keyword evidence="6 9" id="KW-1133">Transmembrane helix</keyword>
<accession>A0A8H7SHC4</accession>
<evidence type="ECO:0000313" key="11">
    <source>
        <dbReference type="Proteomes" id="UP000646827"/>
    </source>
</evidence>
<dbReference type="EMBL" id="JAEPRB010000002">
    <property type="protein sequence ID" value="KAG2228162.1"/>
    <property type="molecule type" value="Genomic_DNA"/>
</dbReference>
<feature type="transmembrane region" description="Helical" evidence="9">
    <location>
        <begin position="74"/>
        <end position="96"/>
    </location>
</feature>
<evidence type="ECO:0000256" key="4">
    <source>
        <dbReference type="ARBA" id="ARBA00022692"/>
    </source>
</evidence>
<keyword evidence="4 9" id="KW-0812">Transmembrane</keyword>
<proteinExistence type="inferred from homology"/>
<evidence type="ECO:0000256" key="6">
    <source>
        <dbReference type="ARBA" id="ARBA00022989"/>
    </source>
</evidence>
<dbReference type="Proteomes" id="UP000646827">
    <property type="component" value="Unassembled WGS sequence"/>
</dbReference>
<sequence>MATWSIDYASINSNKKKIAVPVGYEQGALLSTKSGSKSAKQSTPQETHNDTALKIRRAWDVAWGPAKSIPMNGFMLYMTGSNVQIFSVMITAMLFFNPAKAIMSLNQNFSRFESKETAVELIMPKLLFVGLHILTMLLGVYKVNAMGLLPTTTSDWLAFLPHKQVLEYVAL</sequence>
<keyword evidence="5" id="KW-0256">Endoplasmic reticulum</keyword>
<evidence type="ECO:0000256" key="3">
    <source>
        <dbReference type="ARBA" id="ARBA00020820"/>
    </source>
</evidence>
<dbReference type="OrthoDB" id="369569at2759"/>
<protein>
    <recommendedName>
        <fullName evidence="3 8">ER membrane protein complex subunit 4</fullName>
    </recommendedName>
</protein>
<dbReference type="PANTHER" id="PTHR19315">
    <property type="entry name" value="ER MEMBRANE PROTEIN COMPLEX SUBUNIT 4"/>
    <property type="match status" value="1"/>
</dbReference>
<evidence type="ECO:0000256" key="5">
    <source>
        <dbReference type="ARBA" id="ARBA00022824"/>
    </source>
</evidence>
<dbReference type="GO" id="GO:0005789">
    <property type="term" value="C:endoplasmic reticulum membrane"/>
    <property type="evidence" value="ECO:0007669"/>
    <property type="project" value="UniProtKB-SubCell"/>
</dbReference>
<dbReference type="PIRSF" id="PIRSF017207">
    <property type="entry name" value="UCP017207_TM-p85"/>
    <property type="match status" value="1"/>
</dbReference>
<evidence type="ECO:0000313" key="10">
    <source>
        <dbReference type="EMBL" id="KAG2228162.1"/>
    </source>
</evidence>
<feature type="transmembrane region" description="Helical" evidence="9">
    <location>
        <begin position="117"/>
        <end position="141"/>
    </location>
</feature>
<evidence type="ECO:0000256" key="1">
    <source>
        <dbReference type="ARBA" id="ARBA00004477"/>
    </source>
</evidence>
<dbReference type="Pfam" id="PF06417">
    <property type="entry name" value="EMC4"/>
    <property type="match status" value="1"/>
</dbReference>
<comment type="subcellular location">
    <subcellularLocation>
        <location evidence="1">Endoplasmic reticulum membrane</location>
        <topology evidence="1">Multi-pass membrane protein</topology>
    </subcellularLocation>
</comment>
<evidence type="ECO:0000256" key="7">
    <source>
        <dbReference type="ARBA" id="ARBA00023136"/>
    </source>
</evidence>
<reference evidence="10 11" key="1">
    <citation type="submission" date="2020-12" db="EMBL/GenBank/DDBJ databases">
        <title>Metabolic potential, ecology and presence of endohyphal bacteria is reflected in genomic diversity of Mucoromycotina.</title>
        <authorList>
            <person name="Muszewska A."/>
            <person name="Okrasinska A."/>
            <person name="Steczkiewicz K."/>
            <person name="Drgas O."/>
            <person name="Orlowska M."/>
            <person name="Perlinska-Lenart U."/>
            <person name="Aleksandrzak-Piekarczyk T."/>
            <person name="Szatraj K."/>
            <person name="Zielenkiewicz U."/>
            <person name="Pilsyk S."/>
            <person name="Malc E."/>
            <person name="Mieczkowski P."/>
            <person name="Kruszewska J.S."/>
            <person name="Biernat P."/>
            <person name="Pawlowska J."/>
        </authorList>
    </citation>
    <scope>NUCLEOTIDE SEQUENCE [LARGE SCALE GENOMIC DNA]</scope>
    <source>
        <strain evidence="10 11">CBS 142.35</strain>
    </source>
</reference>
<evidence type="ECO:0000256" key="2">
    <source>
        <dbReference type="ARBA" id="ARBA00007715"/>
    </source>
</evidence>
<comment type="similarity">
    <text evidence="2 8">Belongs to the EMC4 family.</text>
</comment>
<dbReference type="InterPro" id="IPR009445">
    <property type="entry name" value="TMEM85/Emc4"/>
</dbReference>
<gene>
    <name evidence="10" type="ORF">INT45_009208</name>
</gene>
<comment type="caution">
    <text evidence="10">The sequence shown here is derived from an EMBL/GenBank/DDBJ whole genome shotgun (WGS) entry which is preliminary data.</text>
</comment>
<keyword evidence="11" id="KW-1185">Reference proteome</keyword>
<evidence type="ECO:0000256" key="8">
    <source>
        <dbReference type="PIRNR" id="PIRNR017207"/>
    </source>
</evidence>
<keyword evidence="7 8" id="KW-0472">Membrane</keyword>
<evidence type="ECO:0000256" key="9">
    <source>
        <dbReference type="SAM" id="Phobius"/>
    </source>
</evidence>
<organism evidence="10 11">
    <name type="scientific">Circinella minor</name>
    <dbReference type="NCBI Taxonomy" id="1195481"/>
    <lineage>
        <taxon>Eukaryota</taxon>
        <taxon>Fungi</taxon>
        <taxon>Fungi incertae sedis</taxon>
        <taxon>Mucoromycota</taxon>
        <taxon>Mucoromycotina</taxon>
        <taxon>Mucoromycetes</taxon>
        <taxon>Mucorales</taxon>
        <taxon>Lichtheimiaceae</taxon>
        <taxon>Circinella</taxon>
    </lineage>
</organism>